<name>A0A290WZN8_9BURK</name>
<evidence type="ECO:0000256" key="1">
    <source>
        <dbReference type="SAM" id="SignalP"/>
    </source>
</evidence>
<protein>
    <submittedName>
        <fullName evidence="2">Uncharacterized protein</fullName>
    </submittedName>
</protein>
<sequence length="231" mass="24529">MRTFCGLAAAFLLAVAPGVRAQLDNAPMPVPLPIPIAAASTAMPAQDIDALRTVHAREINDLSTFKTAGLQREAIDSYLDSGPGQQFLRELRAADPAAPTETIYARAVEQLASGGTLPDLQATSAALVKIVPHGQNVSPYSPYFTTSAQLQLASSQCASLADCFGLPLKSEAPLYDVYQIMPKGTVNVFVSSVAPTQELGGLVRRRGGAQQYLLPNRNLWSVPVLIGTIRN</sequence>
<dbReference type="EMBL" id="CP023422">
    <property type="protein sequence ID" value="ATD62330.1"/>
    <property type="molecule type" value="Genomic_DNA"/>
</dbReference>
<keyword evidence="1" id="KW-0732">Signal</keyword>
<dbReference type="AlphaFoldDB" id="A0A290WZN8"/>
<gene>
    <name evidence="2" type="ORF">CNX70_20915</name>
</gene>
<keyword evidence="3" id="KW-1185">Reference proteome</keyword>
<evidence type="ECO:0000313" key="3">
    <source>
        <dbReference type="Proteomes" id="UP000218437"/>
    </source>
</evidence>
<feature type="chain" id="PRO_5012267948" evidence="1">
    <location>
        <begin position="22"/>
        <end position="231"/>
    </location>
</feature>
<proteinExistence type="predicted"/>
<dbReference type="Proteomes" id="UP000218437">
    <property type="component" value="Chromosome"/>
</dbReference>
<dbReference type="KEGG" id="jsv:CNX70_20915"/>
<dbReference type="RefSeq" id="WP_096236684.1">
    <property type="nucleotide sequence ID" value="NZ_CP023422.1"/>
</dbReference>
<reference evidence="2 3" key="1">
    <citation type="submission" date="2017-09" db="EMBL/GenBank/DDBJ databases">
        <title>Complete genome sequence of Janthinobacterium svalbardensis PAMC 27463.</title>
        <authorList>
            <person name="Cho Y.-J."/>
            <person name="Cho A."/>
            <person name="Kim O.-S."/>
            <person name="Lee J.-I."/>
        </authorList>
    </citation>
    <scope>NUCLEOTIDE SEQUENCE [LARGE SCALE GENOMIC DNA]</scope>
    <source>
        <strain evidence="2 3">PAMC 27463</strain>
    </source>
</reference>
<evidence type="ECO:0000313" key="2">
    <source>
        <dbReference type="EMBL" id="ATD62330.1"/>
    </source>
</evidence>
<accession>A0A290WZN8</accession>
<feature type="signal peptide" evidence="1">
    <location>
        <begin position="1"/>
        <end position="21"/>
    </location>
</feature>
<organism evidence="2 3">
    <name type="scientific">Janthinobacterium svalbardensis</name>
    <dbReference type="NCBI Taxonomy" id="368607"/>
    <lineage>
        <taxon>Bacteria</taxon>
        <taxon>Pseudomonadati</taxon>
        <taxon>Pseudomonadota</taxon>
        <taxon>Betaproteobacteria</taxon>
        <taxon>Burkholderiales</taxon>
        <taxon>Oxalobacteraceae</taxon>
        <taxon>Janthinobacterium</taxon>
    </lineage>
</organism>